<dbReference type="Proteomes" id="UP000092616">
    <property type="component" value="Unassembled WGS sequence"/>
</dbReference>
<organism evidence="2 4">
    <name type="scientific">Faucicola atlantae</name>
    <dbReference type="NCBI Taxonomy" id="34059"/>
    <lineage>
        <taxon>Bacteria</taxon>
        <taxon>Pseudomonadati</taxon>
        <taxon>Pseudomonadota</taxon>
        <taxon>Gammaproteobacteria</taxon>
        <taxon>Moraxellales</taxon>
        <taxon>Moraxellaceae</taxon>
        <taxon>Faucicola</taxon>
    </lineage>
</organism>
<dbReference type="GO" id="GO:0016740">
    <property type="term" value="F:transferase activity"/>
    <property type="evidence" value="ECO:0007669"/>
    <property type="project" value="UniProtKB-KW"/>
</dbReference>
<name>A0A1B8QBG7_9GAMM</name>
<sequence length="240" mass="27375">MQSAINPLIIEAQIESLSSRDTFVVCCFYTASYHEHAMRLKASLDEFGLNYYLAQVADAGFWEANTRIKPYFIAKCLEKFADYGVLYLDADAVVKKPLDYFNHVREDVALYDTRGLANMSHDYLASTMFFNNTPASHKLVAQWIAEQHDGKRTQVDQDSLDAAMHKMANHISVAPLSAGYIKIFDRDTRQDGYDGEIYIEQYQASRSQTKLRRTLIRRRNRIIGLGAVLSAAVGLIWLMR</sequence>
<dbReference type="RefSeq" id="WP_067054815.1">
    <property type="nucleotide sequence ID" value="NZ_CP171125.1"/>
</dbReference>
<keyword evidence="3" id="KW-0808">Transferase</keyword>
<evidence type="ECO:0000313" key="5">
    <source>
        <dbReference type="Proteomes" id="UP000255193"/>
    </source>
</evidence>
<gene>
    <name evidence="2" type="ORF">A9306_01105</name>
    <name evidence="3" type="ORF">NCTC11091_01272</name>
</gene>
<dbReference type="EMBL" id="LZNA01000056">
    <property type="protein sequence ID" value="OBX77075.1"/>
    <property type="molecule type" value="Genomic_DNA"/>
</dbReference>
<feature type="transmembrane region" description="Helical" evidence="1">
    <location>
        <begin position="222"/>
        <end position="239"/>
    </location>
</feature>
<reference evidence="2 4" key="1">
    <citation type="submission" date="2016-06" db="EMBL/GenBank/DDBJ databases">
        <title>Draft genome of Moraxella atlantae CCUG 59586.</title>
        <authorList>
            <person name="Salva-Serra F."/>
            <person name="Engstrom-Jakobsson H."/>
            <person name="Thorell K."/>
            <person name="Gonzales-Siles L."/>
            <person name="Karlsson R."/>
            <person name="Boulund F."/>
            <person name="Engstrand L."/>
            <person name="Kristiansson E."/>
            <person name="Moore E."/>
        </authorList>
    </citation>
    <scope>NUCLEOTIDE SEQUENCE [LARGE SCALE GENOMIC DNA]</scope>
    <source>
        <strain evidence="2 4">CCUG 59586</strain>
    </source>
</reference>
<dbReference type="AlphaFoldDB" id="A0A1B8QBG7"/>
<keyword evidence="1" id="KW-0812">Transmembrane</keyword>
<dbReference type="SUPFAM" id="SSF53448">
    <property type="entry name" value="Nucleotide-diphospho-sugar transferases"/>
    <property type="match status" value="1"/>
</dbReference>
<protein>
    <submittedName>
        <fullName evidence="3">Nucleotide-diphospho-sugar transferase</fullName>
    </submittedName>
</protein>
<evidence type="ECO:0000313" key="3">
    <source>
        <dbReference type="EMBL" id="STY95478.1"/>
    </source>
</evidence>
<keyword evidence="4" id="KW-1185">Reference proteome</keyword>
<dbReference type="EMBL" id="UGQA01000001">
    <property type="protein sequence ID" value="STY95478.1"/>
    <property type="molecule type" value="Genomic_DNA"/>
</dbReference>
<proteinExistence type="predicted"/>
<keyword evidence="1" id="KW-1133">Transmembrane helix</keyword>
<evidence type="ECO:0000313" key="4">
    <source>
        <dbReference type="Proteomes" id="UP000092616"/>
    </source>
</evidence>
<keyword evidence="1" id="KW-0472">Membrane</keyword>
<dbReference type="Proteomes" id="UP000255193">
    <property type="component" value="Unassembled WGS sequence"/>
</dbReference>
<evidence type="ECO:0000256" key="1">
    <source>
        <dbReference type="SAM" id="Phobius"/>
    </source>
</evidence>
<evidence type="ECO:0000313" key="2">
    <source>
        <dbReference type="EMBL" id="OBX77075.1"/>
    </source>
</evidence>
<dbReference type="InterPro" id="IPR029044">
    <property type="entry name" value="Nucleotide-diphossugar_trans"/>
</dbReference>
<reference evidence="3 5" key="2">
    <citation type="submission" date="2018-06" db="EMBL/GenBank/DDBJ databases">
        <authorList>
            <consortium name="Pathogen Informatics"/>
            <person name="Doyle S."/>
        </authorList>
    </citation>
    <scope>NUCLEOTIDE SEQUENCE [LARGE SCALE GENOMIC DNA]</scope>
    <source>
        <strain evidence="3 5">NCTC11091</strain>
    </source>
</reference>
<accession>A0A1B8QBG7</accession>